<feature type="compositionally biased region" description="Pro residues" evidence="1">
    <location>
        <begin position="93"/>
        <end position="113"/>
    </location>
</feature>
<dbReference type="Proteomes" id="UP001163203">
    <property type="component" value="Chromosome"/>
</dbReference>
<protein>
    <submittedName>
        <fullName evidence="2">Uncharacterized protein</fullName>
    </submittedName>
</protein>
<name>A0ABY7BAK1_9PSEU</name>
<evidence type="ECO:0000256" key="1">
    <source>
        <dbReference type="SAM" id="MobiDB-lite"/>
    </source>
</evidence>
<evidence type="ECO:0000313" key="2">
    <source>
        <dbReference type="EMBL" id="WAL68439.1"/>
    </source>
</evidence>
<dbReference type="EMBL" id="CP113836">
    <property type="protein sequence ID" value="WAL68439.1"/>
    <property type="molecule type" value="Genomic_DNA"/>
</dbReference>
<gene>
    <name evidence="2" type="ORF">ORV05_11920</name>
</gene>
<sequence>MPAVGVAFGALEGIEIASGREMPVQLPETAPSPPGYCVYDQRSVTVCVGSSLLGLDPGSGAVLWAVSNDPKRESPRLTGAWHGLVYGETAPASPSPSMPVPARTPRPRPGAAP</sequence>
<organism evidence="2 3">
    <name type="scientific">Amycolatopsis cynarae</name>
    <dbReference type="NCBI Taxonomy" id="2995223"/>
    <lineage>
        <taxon>Bacteria</taxon>
        <taxon>Bacillati</taxon>
        <taxon>Actinomycetota</taxon>
        <taxon>Actinomycetes</taxon>
        <taxon>Pseudonocardiales</taxon>
        <taxon>Pseudonocardiaceae</taxon>
        <taxon>Amycolatopsis</taxon>
    </lineage>
</organism>
<evidence type="ECO:0000313" key="3">
    <source>
        <dbReference type="Proteomes" id="UP001163203"/>
    </source>
</evidence>
<proteinExistence type="predicted"/>
<reference evidence="2" key="1">
    <citation type="submission" date="2022-11" db="EMBL/GenBank/DDBJ databases">
        <authorList>
            <person name="Mo P."/>
        </authorList>
    </citation>
    <scope>NUCLEOTIDE SEQUENCE</scope>
    <source>
        <strain evidence="2">HUAS 11-8</strain>
    </source>
</reference>
<accession>A0ABY7BAK1</accession>
<keyword evidence="3" id="KW-1185">Reference proteome</keyword>
<feature type="region of interest" description="Disordered" evidence="1">
    <location>
        <begin position="86"/>
        <end position="113"/>
    </location>
</feature>
<dbReference type="RefSeq" id="WP_268758532.1">
    <property type="nucleotide sequence ID" value="NZ_CP113836.1"/>
</dbReference>